<dbReference type="SUPFAM" id="SSF53955">
    <property type="entry name" value="Lysozyme-like"/>
    <property type="match status" value="1"/>
</dbReference>
<evidence type="ECO:0000256" key="1">
    <source>
        <dbReference type="ARBA" id="ARBA00012732"/>
    </source>
</evidence>
<dbReference type="GO" id="GO:0003796">
    <property type="term" value="F:lysozyme activity"/>
    <property type="evidence" value="ECO:0007669"/>
    <property type="project" value="UniProtKB-EC"/>
</dbReference>
<feature type="chain" id="PRO_5030080817" description="lysozyme" evidence="5">
    <location>
        <begin position="20"/>
        <end position="135"/>
    </location>
</feature>
<dbReference type="PANTHER" id="PTHR11407:SF63">
    <property type="entry name" value="LYSOZYME C"/>
    <property type="match status" value="1"/>
</dbReference>
<evidence type="ECO:0000313" key="7">
    <source>
        <dbReference type="Proteomes" id="UP000261640"/>
    </source>
</evidence>
<dbReference type="Gene3D" id="1.10.530.10">
    <property type="match status" value="1"/>
</dbReference>
<dbReference type="InterPro" id="IPR023346">
    <property type="entry name" value="Lysozyme-like_dom_sf"/>
</dbReference>
<evidence type="ECO:0000313" key="6">
    <source>
        <dbReference type="Ensembl" id="ENSMAMP00000000723.2"/>
    </source>
</evidence>
<keyword evidence="2" id="KW-0081">Bacteriolytic enzyme</keyword>
<dbReference type="Pfam" id="PF00062">
    <property type="entry name" value="Lys"/>
    <property type="match status" value="1"/>
</dbReference>
<sequence length="135" mass="14582">MKLLVAFLLAVLGCSLSEGRIVTKCELRDQLVRETANLTDSQKVLTGSNFPAPAPPQPNNTWKLYGLFQLGDKVACNGTSPSANICGTSCSDLLNDDVTDDINCLLKIVTNPPLGLIFQNECKDKQDASYFADCP</sequence>
<evidence type="ECO:0000256" key="2">
    <source>
        <dbReference type="ARBA" id="ARBA00022638"/>
    </source>
</evidence>
<dbReference type="PRINTS" id="PR00135">
    <property type="entry name" value="LYZLACT"/>
</dbReference>
<accession>A0A3Q3KJ41</accession>
<dbReference type="GeneTree" id="ENSGT01110000268092"/>
<dbReference type="AlphaFoldDB" id="A0A3Q3KJ41"/>
<reference evidence="6" key="2">
    <citation type="submission" date="2025-09" db="UniProtKB">
        <authorList>
            <consortium name="Ensembl"/>
        </authorList>
    </citation>
    <scope>IDENTIFICATION</scope>
</reference>
<dbReference type="GO" id="GO:0042742">
    <property type="term" value="P:defense response to bacterium"/>
    <property type="evidence" value="ECO:0007669"/>
    <property type="project" value="UniProtKB-KW"/>
</dbReference>
<dbReference type="SMART" id="SM00263">
    <property type="entry name" value="LYZ1"/>
    <property type="match status" value="1"/>
</dbReference>
<dbReference type="PROSITE" id="PS51348">
    <property type="entry name" value="GLYCOSYL_HYDROL_F22_2"/>
    <property type="match status" value="1"/>
</dbReference>
<dbReference type="PANTHER" id="PTHR11407">
    <property type="entry name" value="LYSOZYME C"/>
    <property type="match status" value="1"/>
</dbReference>
<evidence type="ECO:0000256" key="3">
    <source>
        <dbReference type="ARBA" id="ARBA00023157"/>
    </source>
</evidence>
<reference evidence="6" key="1">
    <citation type="submission" date="2025-08" db="UniProtKB">
        <authorList>
            <consortium name="Ensembl"/>
        </authorList>
    </citation>
    <scope>IDENTIFICATION</scope>
</reference>
<keyword evidence="3" id="KW-1015">Disulfide bond</keyword>
<organism evidence="6 7">
    <name type="scientific">Mastacembelus armatus</name>
    <name type="common">zig-zag eel</name>
    <dbReference type="NCBI Taxonomy" id="205130"/>
    <lineage>
        <taxon>Eukaryota</taxon>
        <taxon>Metazoa</taxon>
        <taxon>Chordata</taxon>
        <taxon>Craniata</taxon>
        <taxon>Vertebrata</taxon>
        <taxon>Euteleostomi</taxon>
        <taxon>Actinopterygii</taxon>
        <taxon>Neopterygii</taxon>
        <taxon>Teleostei</taxon>
        <taxon>Neoteleostei</taxon>
        <taxon>Acanthomorphata</taxon>
        <taxon>Anabantaria</taxon>
        <taxon>Synbranchiformes</taxon>
        <taxon>Mastacembelidae</taxon>
        <taxon>Mastacembelus</taxon>
    </lineage>
</organism>
<keyword evidence="7" id="KW-1185">Reference proteome</keyword>
<dbReference type="Proteomes" id="UP000261640">
    <property type="component" value="Unplaced"/>
</dbReference>
<name>A0A3Q3KJ41_9TELE</name>
<feature type="signal peptide" evidence="5">
    <location>
        <begin position="1"/>
        <end position="19"/>
    </location>
</feature>
<proteinExistence type="inferred from homology"/>
<keyword evidence="2" id="KW-0929">Antimicrobial</keyword>
<keyword evidence="5" id="KW-0732">Signal</keyword>
<protein>
    <recommendedName>
        <fullName evidence="1">lysozyme</fullName>
        <ecNumber evidence="1">3.2.1.17</ecNumber>
    </recommendedName>
</protein>
<dbReference type="STRING" id="205130.ENSMAMP00000000723"/>
<dbReference type="GO" id="GO:0031640">
    <property type="term" value="P:killing of cells of another organism"/>
    <property type="evidence" value="ECO:0007669"/>
    <property type="project" value="UniProtKB-KW"/>
</dbReference>
<dbReference type="EC" id="3.2.1.17" evidence="1"/>
<evidence type="ECO:0000256" key="4">
    <source>
        <dbReference type="RuleBase" id="RU004440"/>
    </source>
</evidence>
<dbReference type="InterPro" id="IPR001916">
    <property type="entry name" value="Glyco_hydro_22"/>
</dbReference>
<dbReference type="Ensembl" id="ENSMAMT00000000738.2">
    <property type="protein sequence ID" value="ENSMAMP00000000723.2"/>
    <property type="gene ID" value="ENSMAMG00000000519.2"/>
</dbReference>
<evidence type="ECO:0000256" key="5">
    <source>
        <dbReference type="SAM" id="SignalP"/>
    </source>
</evidence>
<comment type="similarity">
    <text evidence="4">Belongs to the glycosyl hydrolase 22 family.</text>
</comment>